<name>A0A1G6AH63_EUBOX</name>
<organism evidence="4 5">
    <name type="scientific">Eubacterium oxidoreducens</name>
    <dbReference type="NCBI Taxonomy" id="1732"/>
    <lineage>
        <taxon>Bacteria</taxon>
        <taxon>Bacillati</taxon>
        <taxon>Bacillota</taxon>
        <taxon>Clostridia</taxon>
        <taxon>Eubacteriales</taxon>
        <taxon>Eubacteriaceae</taxon>
        <taxon>Eubacterium</taxon>
    </lineage>
</organism>
<accession>A0A1G6AH63</accession>
<proteinExistence type="predicted"/>
<evidence type="ECO:0000259" key="3">
    <source>
        <dbReference type="Pfam" id="PF13930"/>
    </source>
</evidence>
<dbReference type="STRING" id="1732.SAMN02910417_00575"/>
<feature type="region of interest" description="Disordered" evidence="1">
    <location>
        <begin position="268"/>
        <end position="298"/>
    </location>
</feature>
<sequence>MRKLRQLILPLILLLMLMGGGCSQAEIADESLVVSNEQSSVSEEETKTQAAQEEEQEQESHKEAADSSEQTSNAFDITQIPEYCGVASYVVNNNEPYFTEDEITDEAFEDYGALDSLGRCTTAFACVGTETMPTQERGSIGSVKPTGWHTVKYNGIDGNYLYNRCHLIAYCLGAENANEKNLITGTRYMNVEGMLPYEEETASYIDRTQNHVMYRVTPIFEENNFLASGVLMEAYSVEDEGEGICFCVYCYNVQPDITIDYATGDSKGEEFTGSASSASDEETSQSKESENTTDADYVINTNTKKFHLPTCSSVKRMAQKNTKTYHGDRQELIDEGYDPCGNCNP</sequence>
<feature type="signal peptide" evidence="2">
    <location>
        <begin position="1"/>
        <end position="25"/>
    </location>
</feature>
<dbReference type="AlphaFoldDB" id="A0A1G6AH63"/>
<feature type="region of interest" description="Disordered" evidence="1">
    <location>
        <begin position="321"/>
        <end position="345"/>
    </location>
</feature>
<feature type="region of interest" description="Disordered" evidence="1">
    <location>
        <begin position="36"/>
        <end position="72"/>
    </location>
</feature>
<dbReference type="Proteomes" id="UP000199228">
    <property type="component" value="Unassembled WGS sequence"/>
</dbReference>
<dbReference type="EMBL" id="FMXR01000005">
    <property type="protein sequence ID" value="SDB07646.1"/>
    <property type="molecule type" value="Genomic_DNA"/>
</dbReference>
<evidence type="ECO:0000256" key="1">
    <source>
        <dbReference type="SAM" id="MobiDB-lite"/>
    </source>
</evidence>
<dbReference type="Gene3D" id="3.40.10.10">
    <property type="entry name" value="DNA Methylphosphotriester Repair Domain"/>
    <property type="match status" value="1"/>
</dbReference>
<dbReference type="PROSITE" id="PS51257">
    <property type="entry name" value="PROKAR_LIPOPROTEIN"/>
    <property type="match status" value="1"/>
</dbReference>
<evidence type="ECO:0000313" key="4">
    <source>
        <dbReference type="EMBL" id="SDB07646.1"/>
    </source>
</evidence>
<keyword evidence="5" id="KW-1185">Reference proteome</keyword>
<reference evidence="4 5" key="1">
    <citation type="submission" date="2016-10" db="EMBL/GenBank/DDBJ databases">
        <authorList>
            <person name="de Groot N.N."/>
        </authorList>
    </citation>
    <scope>NUCLEOTIDE SEQUENCE [LARGE SCALE GENOMIC DNA]</scope>
    <source>
        <strain evidence="4 5">DSM 3217</strain>
    </source>
</reference>
<dbReference type="InterPro" id="IPR035451">
    <property type="entry name" value="Ada-like_dom_sf"/>
</dbReference>
<dbReference type="InterPro" id="IPR044929">
    <property type="entry name" value="DNA/RNA_non-sp_Endonuclease_sf"/>
</dbReference>
<dbReference type="InterPro" id="IPR044927">
    <property type="entry name" value="Endonuclea_NS_2"/>
</dbReference>
<keyword evidence="2" id="KW-0732">Signal</keyword>
<protein>
    <submittedName>
        <fullName evidence="4">DNA-entry nuclease</fullName>
    </submittedName>
</protein>
<dbReference type="Pfam" id="PF13930">
    <property type="entry name" value="Endonuclea_NS_2"/>
    <property type="match status" value="1"/>
</dbReference>
<gene>
    <name evidence="4" type="ORF">SAMN02910417_00575</name>
</gene>
<dbReference type="OrthoDB" id="9783680at2"/>
<evidence type="ECO:0000256" key="2">
    <source>
        <dbReference type="SAM" id="SignalP"/>
    </source>
</evidence>
<dbReference type="Gene3D" id="3.40.570.10">
    <property type="entry name" value="Extracellular Endonuclease, subunit A"/>
    <property type="match status" value="1"/>
</dbReference>
<feature type="chain" id="PRO_5011723717" evidence="2">
    <location>
        <begin position="26"/>
        <end position="345"/>
    </location>
</feature>
<dbReference type="SUPFAM" id="SSF57884">
    <property type="entry name" value="Ada DNA repair protein, N-terminal domain (N-Ada 10)"/>
    <property type="match status" value="1"/>
</dbReference>
<dbReference type="RefSeq" id="WP_090171996.1">
    <property type="nucleotide sequence ID" value="NZ_FMXR01000005.1"/>
</dbReference>
<feature type="domain" description="Type VII secretion system protein EssD-like" evidence="3">
    <location>
        <begin position="109"/>
        <end position="234"/>
    </location>
</feature>
<evidence type="ECO:0000313" key="5">
    <source>
        <dbReference type="Proteomes" id="UP000199228"/>
    </source>
</evidence>